<name>A0A1E7R9D3_9GAMM</name>
<dbReference type="RefSeq" id="WP_070069878.1">
    <property type="nucleotide sequence ID" value="NZ_MKKK01000023.1"/>
</dbReference>
<gene>
    <name evidence="3" type="ORF">BJI46_02695</name>
</gene>
<feature type="coiled-coil region" evidence="1">
    <location>
        <begin position="132"/>
        <end position="159"/>
    </location>
</feature>
<keyword evidence="1" id="KW-0175">Coiled coil</keyword>
<dbReference type="SUPFAM" id="SSF55785">
    <property type="entry name" value="PYP-like sensor domain (PAS domain)"/>
    <property type="match status" value="1"/>
</dbReference>
<dbReference type="EMBL" id="MKKK01000023">
    <property type="protein sequence ID" value="OEY95843.1"/>
    <property type="molecule type" value="Genomic_DNA"/>
</dbReference>
<dbReference type="PANTHER" id="PTHR33121">
    <property type="entry name" value="CYCLIC DI-GMP PHOSPHODIESTERASE PDEF"/>
    <property type="match status" value="1"/>
</dbReference>
<dbReference type="InterPro" id="IPR001633">
    <property type="entry name" value="EAL_dom"/>
</dbReference>
<dbReference type="AlphaFoldDB" id="A0A1E7R9D3"/>
<dbReference type="Pfam" id="PF00563">
    <property type="entry name" value="EAL"/>
    <property type="match status" value="1"/>
</dbReference>
<dbReference type="Gene3D" id="3.20.20.450">
    <property type="entry name" value="EAL domain"/>
    <property type="match status" value="1"/>
</dbReference>
<dbReference type="Gene3D" id="3.30.450.20">
    <property type="entry name" value="PAS domain"/>
    <property type="match status" value="1"/>
</dbReference>
<dbReference type="STRING" id="1262585.BJI46_02695"/>
<organism evidence="3 4">
    <name type="scientific">Acinetobacter qingfengensis</name>
    <dbReference type="NCBI Taxonomy" id="1262585"/>
    <lineage>
        <taxon>Bacteria</taxon>
        <taxon>Pseudomonadati</taxon>
        <taxon>Pseudomonadota</taxon>
        <taxon>Gammaproteobacteria</taxon>
        <taxon>Moraxellales</taxon>
        <taxon>Moraxellaceae</taxon>
        <taxon>Acinetobacter</taxon>
    </lineage>
</organism>
<keyword evidence="4" id="KW-1185">Reference proteome</keyword>
<dbReference type="OrthoDB" id="7052318at2"/>
<evidence type="ECO:0000256" key="1">
    <source>
        <dbReference type="SAM" id="Coils"/>
    </source>
</evidence>
<dbReference type="GO" id="GO:0071111">
    <property type="term" value="F:cyclic-guanylate-specific phosphodiesterase activity"/>
    <property type="evidence" value="ECO:0007669"/>
    <property type="project" value="InterPro"/>
</dbReference>
<dbReference type="InterPro" id="IPR050706">
    <property type="entry name" value="Cyclic-di-GMP_PDE-like"/>
</dbReference>
<feature type="domain" description="EAL" evidence="2">
    <location>
        <begin position="470"/>
        <end position="720"/>
    </location>
</feature>
<proteinExistence type="predicted"/>
<dbReference type="Proteomes" id="UP000185895">
    <property type="component" value="Unassembled WGS sequence"/>
</dbReference>
<comment type="caution">
    <text evidence="3">The sequence shown here is derived from an EMBL/GenBank/DDBJ whole genome shotgun (WGS) entry which is preliminary data.</text>
</comment>
<evidence type="ECO:0000313" key="3">
    <source>
        <dbReference type="EMBL" id="OEY95843.1"/>
    </source>
</evidence>
<evidence type="ECO:0000259" key="2">
    <source>
        <dbReference type="PROSITE" id="PS50883"/>
    </source>
</evidence>
<dbReference type="PANTHER" id="PTHR33121:SF79">
    <property type="entry name" value="CYCLIC DI-GMP PHOSPHODIESTERASE PDED-RELATED"/>
    <property type="match status" value="1"/>
</dbReference>
<reference evidence="3 4" key="1">
    <citation type="submission" date="2016-09" db="EMBL/GenBank/DDBJ databases">
        <authorList>
            <person name="Capua I."/>
            <person name="De Benedictis P."/>
            <person name="Joannis T."/>
            <person name="Lombin L.H."/>
            <person name="Cattoli G."/>
        </authorList>
    </citation>
    <scope>NUCLEOTIDE SEQUENCE [LARGE SCALE GENOMIC DNA]</scope>
    <source>
        <strain evidence="3 4">ANC 4671</strain>
    </source>
</reference>
<dbReference type="InterPro" id="IPR035919">
    <property type="entry name" value="EAL_sf"/>
</dbReference>
<protein>
    <recommendedName>
        <fullName evidence="2">EAL domain-containing protein</fullName>
    </recommendedName>
</protein>
<dbReference type="InterPro" id="IPR035965">
    <property type="entry name" value="PAS-like_dom_sf"/>
</dbReference>
<dbReference type="PROSITE" id="PS50883">
    <property type="entry name" value="EAL"/>
    <property type="match status" value="1"/>
</dbReference>
<accession>A0A1E7R9D3</accession>
<sequence length="720" mass="83022">MNLLQANQIKYNHVIRLLMVDHQQNNFNHIQLALKDAGYQSQGKLLDDLSSFEKMINLQWDAIVFHHAYDFSYEQAIKMLREKQKNVPVLLLSTIDVRSPEALDVYKLGVFSILHPENYDYISIMLVRAAVFTRILRQKQKLSDEVDKLQQQSQSLVKNTDYAVAVFHEGVHVSVNQQYITLFGQQSADDFIGLPIMDVLCPQDTSQFKKAYKRFAAGDFSESPITIDTTNSQCQEKKLKLQFSHINFENENDLQLIVLTDNINHDLEHQSKSMHDEQSLLHRDSNFFPYIQTLLSTNQNICLVFFVLNDLPESLFKLEWNAPGQFFVSLQQQLNKLSPHALYHIAEHIFVLCISNPNHEAVQKYLDQIQPHLPKSIQVNQHQFAISIRLTSTTINQRISESQLNQYINQALQQSEVTNHSDTPLIDSQISESALGAHPTESETTTAVSEFINETTEQPSSSLMIDENGDTTLVRSLEQQLQQNQIQLRYQQIYDKEDIDTHLYEVSAYFRHGENTINFKGCDELFRQNPAIAIKAHRWVLVEACKHLHNFLPQRPKAKIIVSLHSICFNDQDLINLFAKLVSLINSKYTHPLILHLKESDIVLCMEDTLKFCQKVRDQGIDLAIEDFGTTEFSKVILPRLGIQYAQLNTKYSQLLLTDDGLVELQERLDDFRTHMPDVKFLIGELNDMTIFANAWNVDIRYLQGNYFQAKQSEFVDSAS</sequence>
<dbReference type="SUPFAM" id="SSF141868">
    <property type="entry name" value="EAL domain-like"/>
    <property type="match status" value="1"/>
</dbReference>
<dbReference type="SMART" id="SM00052">
    <property type="entry name" value="EAL"/>
    <property type="match status" value="1"/>
</dbReference>
<evidence type="ECO:0000313" key="4">
    <source>
        <dbReference type="Proteomes" id="UP000185895"/>
    </source>
</evidence>